<dbReference type="NCBIfam" id="TIGR04222">
    <property type="entry name" value="near_uncomplex"/>
    <property type="match status" value="1"/>
</dbReference>
<proteinExistence type="predicted"/>
<accession>A0ABU7S113</accession>
<organism evidence="2 3">
    <name type="scientific">Plantactinospora sonchi</name>
    <dbReference type="NCBI Taxonomy" id="1544735"/>
    <lineage>
        <taxon>Bacteria</taxon>
        <taxon>Bacillati</taxon>
        <taxon>Actinomycetota</taxon>
        <taxon>Actinomycetes</taxon>
        <taxon>Micromonosporales</taxon>
        <taxon>Micromonosporaceae</taxon>
        <taxon>Plantactinospora</taxon>
    </lineage>
</organism>
<dbReference type="RefSeq" id="WP_331217401.1">
    <property type="nucleotide sequence ID" value="NZ_JAZGQK010000028.1"/>
</dbReference>
<evidence type="ECO:0000313" key="3">
    <source>
        <dbReference type="Proteomes" id="UP001332243"/>
    </source>
</evidence>
<keyword evidence="3" id="KW-1185">Reference proteome</keyword>
<protein>
    <submittedName>
        <fullName evidence="2">TIGR04222 domain-containing membrane protein</fullName>
    </submittedName>
</protein>
<gene>
    <name evidence="2" type="ORF">V1633_28670</name>
</gene>
<sequence>MAALFARRRPPRGEPDGIGVALLAGGPRVAVWACLASLHSTGAISVSPDGRLSCPGPAPDQDTVAFAVFTALRDGTVRPDALETAPVVAAAVARLRQQLAADGWWDNRAATRRLLARLRGAHEHLAPQLDPSWRLYGPNGAALTVALFGAGAIWRADPRLARTLGLPRAPVRRRPPEPGSQVDEHADCGCA</sequence>
<dbReference type="EMBL" id="JAZGQK010000028">
    <property type="protein sequence ID" value="MEE6262465.1"/>
    <property type="molecule type" value="Genomic_DNA"/>
</dbReference>
<evidence type="ECO:0000313" key="2">
    <source>
        <dbReference type="EMBL" id="MEE6262465.1"/>
    </source>
</evidence>
<dbReference type="InterPro" id="IPR026467">
    <property type="entry name" value="Ser/Gly_Cys_C_dom"/>
</dbReference>
<feature type="region of interest" description="Disordered" evidence="1">
    <location>
        <begin position="167"/>
        <end position="191"/>
    </location>
</feature>
<feature type="compositionally biased region" description="Basic and acidic residues" evidence="1">
    <location>
        <begin position="182"/>
        <end position="191"/>
    </location>
</feature>
<reference evidence="2 3" key="1">
    <citation type="submission" date="2024-01" db="EMBL/GenBank/DDBJ databases">
        <title>Genome insights into Plantactinospora sonchi sp. nov.</title>
        <authorList>
            <person name="Wang L."/>
        </authorList>
    </citation>
    <scope>NUCLEOTIDE SEQUENCE [LARGE SCALE GENOMIC DNA]</scope>
    <source>
        <strain evidence="2 3">NEAU-QY2</strain>
    </source>
</reference>
<evidence type="ECO:0000256" key="1">
    <source>
        <dbReference type="SAM" id="MobiDB-lite"/>
    </source>
</evidence>
<comment type="caution">
    <text evidence="2">The sequence shown here is derived from an EMBL/GenBank/DDBJ whole genome shotgun (WGS) entry which is preliminary data.</text>
</comment>
<name>A0ABU7S113_9ACTN</name>
<dbReference type="Proteomes" id="UP001332243">
    <property type="component" value="Unassembled WGS sequence"/>
</dbReference>